<keyword evidence="2" id="KW-1185">Reference proteome</keyword>
<sequence>MLGQMNLIGLLATPVLFYIGSATVVLCLEHFKLITARKS</sequence>
<organism evidence="1 2">
    <name type="scientific">Glaciecola nitratireducens (strain JCM 12485 / KCTC 12276 / FR1064)</name>
    <dbReference type="NCBI Taxonomy" id="1085623"/>
    <lineage>
        <taxon>Bacteria</taxon>
        <taxon>Pseudomonadati</taxon>
        <taxon>Pseudomonadota</taxon>
        <taxon>Gammaproteobacteria</taxon>
        <taxon>Alteromonadales</taxon>
        <taxon>Alteromonadaceae</taxon>
        <taxon>Brumicola</taxon>
    </lineage>
</organism>
<evidence type="ECO:0000313" key="1">
    <source>
        <dbReference type="EMBL" id="AEP28959.1"/>
    </source>
</evidence>
<dbReference type="KEGG" id="gni:GNIT_0815"/>
<proteinExistence type="predicted"/>
<dbReference type="EMBL" id="CP003060">
    <property type="protein sequence ID" value="AEP28959.1"/>
    <property type="molecule type" value="Genomic_DNA"/>
</dbReference>
<evidence type="ECO:0000313" key="2">
    <source>
        <dbReference type="Proteomes" id="UP000009282"/>
    </source>
</evidence>
<gene>
    <name evidence="1" type="ordered locus">GNIT_0815</name>
</gene>
<protein>
    <submittedName>
        <fullName evidence="1">Uncharacterized protein</fullName>
    </submittedName>
</protein>
<dbReference type="Proteomes" id="UP000009282">
    <property type="component" value="Chromosome"/>
</dbReference>
<name>G4QJR7_GLANF</name>
<reference evidence="1 2" key="1">
    <citation type="journal article" date="2011" name="J. Bacteriol.">
        <title>Complete genome sequence of seawater bacterium Glaciecola nitratireducens FR1064T.</title>
        <authorList>
            <person name="Bian F."/>
            <person name="Qin Q.L."/>
            <person name="Xie B.B."/>
            <person name="Shu Y.L."/>
            <person name="Zhang X.Y."/>
            <person name="Yu Y."/>
            <person name="Chen B."/>
            <person name="Chen X.L."/>
            <person name="Zhou B.C."/>
            <person name="Zhang Y.Z."/>
        </authorList>
    </citation>
    <scope>NUCLEOTIDE SEQUENCE [LARGE SCALE GENOMIC DNA]</scope>
    <source>
        <strain evidence="2">JCM 12485 / KCTC 12276 / FR1064</strain>
    </source>
</reference>
<dbReference type="STRING" id="1085623.GNIT_0815"/>
<dbReference type="HOGENOM" id="CLU_3310429_0_0_6"/>
<accession>G4QJR7</accession>
<dbReference type="AlphaFoldDB" id="G4QJR7"/>